<evidence type="ECO:0000313" key="2">
    <source>
        <dbReference type="EMBL" id="CAH1996223.1"/>
    </source>
</evidence>
<accession>A0A9P0LDL3</accession>
<proteinExistence type="predicted"/>
<keyword evidence="3" id="KW-1185">Reference proteome</keyword>
<sequence length="100" mass="11610">MPVTVDSHQILDKLDLVKERHSNQQIPAVPRKPPRKLTESVFKQQNVITHPRKLLHQTVRDGNDNPFQGGCFSDYVEFWEEMKAPQNILNTNYPSSNAYH</sequence>
<evidence type="ECO:0000256" key="1">
    <source>
        <dbReference type="SAM" id="MobiDB-lite"/>
    </source>
</evidence>
<dbReference type="Proteomes" id="UP001152888">
    <property type="component" value="Unassembled WGS sequence"/>
</dbReference>
<evidence type="ECO:0000313" key="3">
    <source>
        <dbReference type="Proteomes" id="UP001152888"/>
    </source>
</evidence>
<dbReference type="AlphaFoldDB" id="A0A9P0LDL3"/>
<gene>
    <name evidence="2" type="ORF">ACAOBT_LOCUS23105</name>
</gene>
<feature type="region of interest" description="Disordered" evidence="1">
    <location>
        <begin position="16"/>
        <end position="38"/>
    </location>
</feature>
<dbReference type="EMBL" id="CAKOFQ010007254">
    <property type="protein sequence ID" value="CAH1996223.1"/>
    <property type="molecule type" value="Genomic_DNA"/>
</dbReference>
<reference evidence="2" key="1">
    <citation type="submission" date="2022-03" db="EMBL/GenBank/DDBJ databases">
        <authorList>
            <person name="Sayadi A."/>
        </authorList>
    </citation>
    <scope>NUCLEOTIDE SEQUENCE</scope>
</reference>
<organism evidence="2 3">
    <name type="scientific">Acanthoscelides obtectus</name>
    <name type="common">Bean weevil</name>
    <name type="synonym">Bruchus obtectus</name>
    <dbReference type="NCBI Taxonomy" id="200917"/>
    <lineage>
        <taxon>Eukaryota</taxon>
        <taxon>Metazoa</taxon>
        <taxon>Ecdysozoa</taxon>
        <taxon>Arthropoda</taxon>
        <taxon>Hexapoda</taxon>
        <taxon>Insecta</taxon>
        <taxon>Pterygota</taxon>
        <taxon>Neoptera</taxon>
        <taxon>Endopterygota</taxon>
        <taxon>Coleoptera</taxon>
        <taxon>Polyphaga</taxon>
        <taxon>Cucujiformia</taxon>
        <taxon>Chrysomeloidea</taxon>
        <taxon>Chrysomelidae</taxon>
        <taxon>Bruchinae</taxon>
        <taxon>Bruchini</taxon>
        <taxon>Acanthoscelides</taxon>
    </lineage>
</organism>
<name>A0A9P0LDL3_ACAOB</name>
<protein>
    <submittedName>
        <fullName evidence="2">Uncharacterized protein</fullName>
    </submittedName>
</protein>
<comment type="caution">
    <text evidence="2">The sequence shown here is derived from an EMBL/GenBank/DDBJ whole genome shotgun (WGS) entry which is preliminary data.</text>
</comment>